<gene>
    <name evidence="2" type="ORF">Sjap_020009</name>
</gene>
<evidence type="ECO:0008006" key="4">
    <source>
        <dbReference type="Google" id="ProtNLM"/>
    </source>
</evidence>
<dbReference type="GO" id="GO:0000373">
    <property type="term" value="P:Group II intron splicing"/>
    <property type="evidence" value="ECO:0007669"/>
    <property type="project" value="InterPro"/>
</dbReference>
<dbReference type="EMBL" id="JBBNAE010000008">
    <property type="protein sequence ID" value="KAK9102755.1"/>
    <property type="molecule type" value="Genomic_DNA"/>
</dbReference>
<feature type="region of interest" description="Disordered" evidence="1">
    <location>
        <begin position="24"/>
        <end position="43"/>
    </location>
</feature>
<name>A0AAP0F2L7_9MAGN</name>
<dbReference type="AlphaFoldDB" id="A0AAP0F2L7"/>
<organism evidence="2 3">
    <name type="scientific">Stephania japonica</name>
    <dbReference type="NCBI Taxonomy" id="461633"/>
    <lineage>
        <taxon>Eukaryota</taxon>
        <taxon>Viridiplantae</taxon>
        <taxon>Streptophyta</taxon>
        <taxon>Embryophyta</taxon>
        <taxon>Tracheophyta</taxon>
        <taxon>Spermatophyta</taxon>
        <taxon>Magnoliopsida</taxon>
        <taxon>Ranunculales</taxon>
        <taxon>Menispermaceae</taxon>
        <taxon>Menispermoideae</taxon>
        <taxon>Cissampelideae</taxon>
        <taxon>Stephania</taxon>
    </lineage>
</organism>
<comment type="caution">
    <text evidence="2">The sequence shown here is derived from an EMBL/GenBank/DDBJ whole genome shotgun (WGS) entry which is preliminary data.</text>
</comment>
<dbReference type="PANTHER" id="PTHR47594">
    <property type="entry name" value="PPR CONTAINING PLANT-LIKE PROTEIN"/>
    <property type="match status" value="1"/>
</dbReference>
<dbReference type="InterPro" id="IPR044190">
    <property type="entry name" value="THA8-like"/>
</dbReference>
<dbReference type="Gene3D" id="1.25.40.10">
    <property type="entry name" value="Tetratricopeptide repeat domain"/>
    <property type="match status" value="1"/>
</dbReference>
<dbReference type="GO" id="GO:0003723">
    <property type="term" value="F:RNA binding"/>
    <property type="evidence" value="ECO:0007669"/>
    <property type="project" value="InterPro"/>
</dbReference>
<protein>
    <recommendedName>
        <fullName evidence="4">Pentatricopeptide repeat-containing protein</fullName>
    </recommendedName>
</protein>
<reference evidence="2 3" key="1">
    <citation type="submission" date="2024-01" db="EMBL/GenBank/DDBJ databases">
        <title>Genome assemblies of Stephania.</title>
        <authorList>
            <person name="Yang L."/>
        </authorList>
    </citation>
    <scope>NUCLEOTIDE SEQUENCE [LARGE SCALE GENOMIC DNA]</scope>
    <source>
        <strain evidence="2">QJT</strain>
        <tissue evidence="2">Leaf</tissue>
    </source>
</reference>
<dbReference type="PANTHER" id="PTHR47594:SF3">
    <property type="entry name" value="PROTEIN THYLAKOID ASSEMBLY 8, CHLOROPLASTIC"/>
    <property type="match status" value="1"/>
</dbReference>
<evidence type="ECO:0000313" key="3">
    <source>
        <dbReference type="Proteomes" id="UP001417504"/>
    </source>
</evidence>
<evidence type="ECO:0000256" key="1">
    <source>
        <dbReference type="SAM" id="MobiDB-lite"/>
    </source>
</evidence>
<dbReference type="InterPro" id="IPR011990">
    <property type="entry name" value="TPR-like_helical_dom_sf"/>
</dbReference>
<accession>A0AAP0F2L7</accession>
<proteinExistence type="predicted"/>
<keyword evidence="3" id="KW-1185">Reference proteome</keyword>
<sequence>MASSSLTPLKPTSLIFTNSQTIRPQRPQPTVRCGPRDNRGPLHKGRVLSSEAIQAIQALKRANSKSNSDDLDHVASKTLTRLVKADLLAAFHELLRQDQCDLALRVFSAVRSEIWYRPDCNLYAGMAAALARNGRAAEIDGVVAELEREGVGEGGGISRLIRGLVGAGRREAVVRVYGVMRREGVGVDDEYVSKVLSRGLKRLGEEGVAGQVERDFLESCEGVVGR</sequence>
<evidence type="ECO:0000313" key="2">
    <source>
        <dbReference type="EMBL" id="KAK9102755.1"/>
    </source>
</evidence>
<dbReference type="Proteomes" id="UP001417504">
    <property type="component" value="Unassembled WGS sequence"/>
</dbReference>
<dbReference type="GO" id="GO:0009658">
    <property type="term" value="P:chloroplast organization"/>
    <property type="evidence" value="ECO:0007669"/>
    <property type="project" value="InterPro"/>
</dbReference>